<keyword evidence="2" id="KW-1185">Reference proteome</keyword>
<dbReference type="RefSeq" id="XP_009497043.1">
    <property type="nucleotide sequence ID" value="XM_009498768.1"/>
</dbReference>
<dbReference type="SUPFAM" id="SSF55961">
    <property type="entry name" value="Bet v1-like"/>
    <property type="match status" value="1"/>
</dbReference>
<proteinExistence type="predicted"/>
<evidence type="ECO:0008006" key="3">
    <source>
        <dbReference type="Google" id="ProtNLM"/>
    </source>
</evidence>
<evidence type="ECO:0000313" key="2">
    <source>
        <dbReference type="Proteomes" id="UP000030693"/>
    </source>
</evidence>
<name>A0A058Z3A8_FONAL</name>
<evidence type="ECO:0000313" key="1">
    <source>
        <dbReference type="EMBL" id="KCV68611.1"/>
    </source>
</evidence>
<protein>
    <recommendedName>
        <fullName evidence="3">START domain-containing protein</fullName>
    </recommendedName>
</protein>
<accession>A0A058Z3A8</accession>
<organism evidence="1">
    <name type="scientific">Fonticula alba</name>
    <name type="common">Slime mold</name>
    <dbReference type="NCBI Taxonomy" id="691883"/>
    <lineage>
        <taxon>Eukaryota</taxon>
        <taxon>Rotosphaerida</taxon>
        <taxon>Fonticulaceae</taxon>
        <taxon>Fonticula</taxon>
    </lineage>
</organism>
<gene>
    <name evidence="1" type="ORF">H696_04904</name>
</gene>
<dbReference type="AlphaFoldDB" id="A0A058Z3A8"/>
<reference evidence="1" key="1">
    <citation type="submission" date="2013-04" db="EMBL/GenBank/DDBJ databases">
        <title>The Genome Sequence of Fonticula alba ATCC 38817.</title>
        <authorList>
            <consortium name="The Broad Institute Genomics Platform"/>
            <person name="Russ C."/>
            <person name="Cuomo C."/>
            <person name="Burger G."/>
            <person name="Gray M.W."/>
            <person name="Holland P.W.H."/>
            <person name="King N."/>
            <person name="Lang F.B.F."/>
            <person name="Roger A.J."/>
            <person name="Ruiz-Trillo I."/>
            <person name="Brown M."/>
            <person name="Walker B."/>
            <person name="Young S."/>
            <person name="Zeng Q."/>
            <person name="Gargeya S."/>
            <person name="Fitzgerald M."/>
            <person name="Haas B."/>
            <person name="Abouelleil A."/>
            <person name="Allen A.W."/>
            <person name="Alvarado L."/>
            <person name="Arachchi H.M."/>
            <person name="Berlin A.M."/>
            <person name="Chapman S.B."/>
            <person name="Gainer-Dewar J."/>
            <person name="Goldberg J."/>
            <person name="Griggs A."/>
            <person name="Gujja S."/>
            <person name="Hansen M."/>
            <person name="Howarth C."/>
            <person name="Imamovic A."/>
            <person name="Ireland A."/>
            <person name="Larimer J."/>
            <person name="McCowan C."/>
            <person name="Murphy C."/>
            <person name="Pearson M."/>
            <person name="Poon T.W."/>
            <person name="Priest M."/>
            <person name="Roberts A."/>
            <person name="Saif S."/>
            <person name="Shea T."/>
            <person name="Sisk P."/>
            <person name="Sykes S."/>
            <person name="Wortman J."/>
            <person name="Nusbaum C."/>
            <person name="Birren B."/>
        </authorList>
    </citation>
    <scope>NUCLEOTIDE SEQUENCE [LARGE SCALE GENOMIC DNA]</scope>
    <source>
        <strain evidence="1">ATCC 38817</strain>
    </source>
</reference>
<dbReference type="Proteomes" id="UP000030693">
    <property type="component" value="Unassembled WGS sequence"/>
</dbReference>
<dbReference type="InterPro" id="IPR023393">
    <property type="entry name" value="START-like_dom_sf"/>
</dbReference>
<sequence>MAGRYFVSARIILPAGQGNASTVNADDKTSVMALTAVDGPVPSTIDTSGLVRGTQHDVGCVLVKTSDTSARVYWFVQTTLGGWMMIDVTKMTARSVHRLLLQLKQFAATLKK</sequence>
<dbReference type="Gene3D" id="3.30.530.20">
    <property type="match status" value="1"/>
</dbReference>
<dbReference type="GeneID" id="20529629"/>
<dbReference type="EMBL" id="KB932208">
    <property type="protein sequence ID" value="KCV68611.1"/>
    <property type="molecule type" value="Genomic_DNA"/>
</dbReference>